<dbReference type="EMBL" id="QZMU01000001">
    <property type="protein sequence ID" value="RRQ21639.1"/>
    <property type="molecule type" value="Genomic_DNA"/>
</dbReference>
<dbReference type="NCBIfam" id="TIGR02914">
    <property type="entry name" value="EpsI_fam"/>
    <property type="match status" value="1"/>
</dbReference>
<accession>A0A426QIQ2</accession>
<dbReference type="GO" id="GO:0006508">
    <property type="term" value="P:proteolysis"/>
    <property type="evidence" value="ECO:0007669"/>
    <property type="project" value="UniProtKB-KW"/>
</dbReference>
<evidence type="ECO:0000256" key="7">
    <source>
        <dbReference type="ARBA" id="ARBA00023136"/>
    </source>
</evidence>
<dbReference type="InterPro" id="IPR026491">
    <property type="entry name" value="ExosortD_VPLPA"/>
</dbReference>
<name>A0A426QIQ2_9GAMM</name>
<feature type="transmembrane region" description="Helical" evidence="8">
    <location>
        <begin position="201"/>
        <end position="219"/>
    </location>
</feature>
<keyword evidence="7 8" id="KW-0472">Membrane</keyword>
<gene>
    <name evidence="10" type="primary">xrtD</name>
    <name evidence="10" type="ORF">D6C00_06550</name>
</gene>
<feature type="domain" description="Methanolan biosynthesis EpsI" evidence="9">
    <location>
        <begin position="257"/>
        <end position="459"/>
    </location>
</feature>
<evidence type="ECO:0000256" key="3">
    <source>
        <dbReference type="ARBA" id="ARBA00022670"/>
    </source>
</evidence>
<dbReference type="InterPro" id="IPR014263">
    <property type="entry name" value="Methanolan_biosynth_EpsI"/>
</dbReference>
<keyword evidence="2" id="KW-1003">Cell membrane</keyword>
<sequence length="463" mass="51390">MWQRRFEIQKTGIKSSYAGLVLVAAGGALLFLGLLATTHTLAQYSVVIVIMGLALTFLGWRAFKLVFAPLFLLFFMVPLPPFVFNNLSGKLQLISSEIGVAVIRLFDISVYLEGNVIDLGSYKLQVVEACSGLRYLFPLASLSFVAAYIYKGALWKKAIIFLSSAPITVLMNSFRIGVIGVLVEYGGPGQAEGFLHDFEGWVIFMACIAILVLEMAVLAKIGKNKMTLAEAFGIDIPVPPENPDRRYVKSGAPHYLFLVLAGVVTAGAVYAQNAENRVPERRLFVGFPMELAEWKGNEDKLETIYLDALKLDDYLIADYRNDAGQQINFYVAYYGDQTAGAAAHSPRSCIPGGGWQIKNHDVVSVEGVQAHGQPLEVNRMIIAKGDYRQLVYYWFQQRGRVINNEYWVKWYLFQDALTRHRTDGALVRLTIPIQPGQDLADAEEALQEFAGVVVPKLGPYVPE</sequence>
<evidence type="ECO:0000256" key="2">
    <source>
        <dbReference type="ARBA" id="ARBA00022475"/>
    </source>
</evidence>
<reference evidence="10 11" key="1">
    <citation type="journal article" date="2010" name="Int. J. Syst. Evol. Microbiol.">
        <title>Thiohalobacter thiocyanaticus gen. nov., sp. nov., a moderately halophilic, sulfur-oxidizing gammaproteobacterium from hypersaline lakes, that utilizes thiocyanate.</title>
        <authorList>
            <person name="Sorokin D.Y."/>
            <person name="Kovaleva O.L."/>
            <person name="Tourova T.P."/>
            <person name="Muyzer G."/>
        </authorList>
    </citation>
    <scope>NUCLEOTIDE SEQUENCE [LARGE SCALE GENOMIC DNA]</scope>
    <source>
        <strain evidence="10 11">Hrh1</strain>
    </source>
</reference>
<feature type="transmembrane region" description="Helical" evidence="8">
    <location>
        <begin position="255"/>
        <end position="272"/>
    </location>
</feature>
<feature type="transmembrane region" description="Helical" evidence="8">
    <location>
        <begin position="65"/>
        <end position="84"/>
    </location>
</feature>
<evidence type="ECO:0000256" key="4">
    <source>
        <dbReference type="ARBA" id="ARBA00022692"/>
    </source>
</evidence>
<keyword evidence="11" id="KW-1185">Reference proteome</keyword>
<evidence type="ECO:0000256" key="6">
    <source>
        <dbReference type="ARBA" id="ARBA00022989"/>
    </source>
</evidence>
<keyword evidence="4 8" id="KW-0812">Transmembrane</keyword>
<dbReference type="InterPro" id="IPR026392">
    <property type="entry name" value="Exo/Archaeosortase_dom"/>
</dbReference>
<feature type="transmembrane region" description="Helical" evidence="8">
    <location>
        <begin position="12"/>
        <end position="35"/>
    </location>
</feature>
<dbReference type="GO" id="GO:0005886">
    <property type="term" value="C:plasma membrane"/>
    <property type="evidence" value="ECO:0007669"/>
    <property type="project" value="UniProtKB-SubCell"/>
</dbReference>
<dbReference type="GO" id="GO:0008233">
    <property type="term" value="F:peptidase activity"/>
    <property type="evidence" value="ECO:0007669"/>
    <property type="project" value="UniProtKB-KW"/>
</dbReference>
<feature type="transmembrane region" description="Helical" evidence="8">
    <location>
        <begin position="159"/>
        <end position="181"/>
    </location>
</feature>
<keyword evidence="3" id="KW-0645">Protease</keyword>
<dbReference type="Pfam" id="PF09721">
    <property type="entry name" value="Exosortase_EpsH"/>
    <property type="match status" value="1"/>
</dbReference>
<organism evidence="10 11">
    <name type="scientific">Thiohalobacter thiocyanaticus</name>
    <dbReference type="NCBI Taxonomy" id="585455"/>
    <lineage>
        <taxon>Bacteria</taxon>
        <taxon>Pseudomonadati</taxon>
        <taxon>Pseudomonadota</taxon>
        <taxon>Gammaproteobacteria</taxon>
        <taxon>Thiohalobacterales</taxon>
        <taxon>Thiohalobacteraceae</taxon>
        <taxon>Thiohalobacter</taxon>
    </lineage>
</organism>
<keyword evidence="5 10" id="KW-0378">Hydrolase</keyword>
<protein>
    <submittedName>
        <fullName evidence="10">VPLPA-CTERM-specific exosortase XrtD</fullName>
        <ecNumber evidence="10">3.4.22.-</ecNumber>
    </submittedName>
</protein>
<feature type="transmembrane region" description="Helical" evidence="8">
    <location>
        <begin position="132"/>
        <end position="150"/>
    </location>
</feature>
<evidence type="ECO:0000256" key="5">
    <source>
        <dbReference type="ARBA" id="ARBA00022801"/>
    </source>
</evidence>
<evidence type="ECO:0000313" key="11">
    <source>
        <dbReference type="Proteomes" id="UP000287798"/>
    </source>
</evidence>
<dbReference type="OrthoDB" id="9797363at2"/>
<keyword evidence="6 8" id="KW-1133">Transmembrane helix</keyword>
<dbReference type="NCBIfam" id="TIGR04178">
    <property type="entry name" value="exo_archaeo"/>
    <property type="match status" value="1"/>
</dbReference>
<evidence type="ECO:0000256" key="8">
    <source>
        <dbReference type="SAM" id="Phobius"/>
    </source>
</evidence>
<dbReference type="InterPro" id="IPR019127">
    <property type="entry name" value="Exosortase"/>
</dbReference>
<comment type="subcellular location">
    <subcellularLocation>
        <location evidence="1">Cell membrane</location>
        <topology evidence="1">Multi-pass membrane protein</topology>
    </subcellularLocation>
</comment>
<dbReference type="NCBIfam" id="TIGR04152">
    <property type="entry name" value="exosort_VPLPA"/>
    <property type="match status" value="1"/>
</dbReference>
<dbReference type="InterPro" id="IPR013426">
    <property type="entry name" value="EpsH-like"/>
</dbReference>
<dbReference type="Pfam" id="PF11984">
    <property type="entry name" value="DUF3485"/>
    <property type="match status" value="1"/>
</dbReference>
<evidence type="ECO:0000256" key="1">
    <source>
        <dbReference type="ARBA" id="ARBA00004651"/>
    </source>
</evidence>
<comment type="caution">
    <text evidence="10">The sequence shown here is derived from an EMBL/GenBank/DDBJ whole genome shotgun (WGS) entry which is preliminary data.</text>
</comment>
<feature type="transmembrane region" description="Helical" evidence="8">
    <location>
        <begin position="41"/>
        <end position="58"/>
    </location>
</feature>
<dbReference type="EC" id="3.4.22.-" evidence="10"/>
<evidence type="ECO:0000313" key="10">
    <source>
        <dbReference type="EMBL" id="RRQ21639.1"/>
    </source>
</evidence>
<dbReference type="Proteomes" id="UP000287798">
    <property type="component" value="Unassembled WGS sequence"/>
</dbReference>
<dbReference type="NCBIfam" id="TIGR02602">
    <property type="entry name" value="8TM_EpsH"/>
    <property type="match status" value="1"/>
</dbReference>
<proteinExistence type="predicted"/>
<dbReference type="AlphaFoldDB" id="A0A426QIQ2"/>
<evidence type="ECO:0000259" key="9">
    <source>
        <dbReference type="Pfam" id="PF11984"/>
    </source>
</evidence>